<protein>
    <submittedName>
        <fullName evidence="1">Uncharacterized protein</fullName>
    </submittedName>
</protein>
<dbReference type="Proteomes" id="UP000748531">
    <property type="component" value="Unassembled WGS sequence"/>
</dbReference>
<dbReference type="EMBL" id="LUCH01007265">
    <property type="protein sequence ID" value="KAF5396832.1"/>
    <property type="molecule type" value="Genomic_DNA"/>
</dbReference>
<evidence type="ECO:0000313" key="2">
    <source>
        <dbReference type="Proteomes" id="UP000748531"/>
    </source>
</evidence>
<sequence>MVSAQVFRFQQRITNLQTHHELAVRRHASANKNYTLLSRDVMNSLMTHLAENDKKLKKTKRITKPRILLSQTSKHSRLNEVSDTVSPYPSYTDTSKCFFRDEQYDVHNTLMPTMVDRTTANFGDRSYSQIDQDSSIVSRNHEPIFPPPTYADPGSPQPAVGYQFLPHPNNSTNQFPSSRAYGDEALSWSGGSGFASSRNPSYVVNSAFGCFNEESYSTQQSSYALRTQPVSFVSYSDHYTSPTGISARVHWSRGSGIQDDLSYLTSTNSSTTLERPATSCIRGQKQEFYSYTPISSGILFDHAHHRASYSSCNLSCSSRCSYPVYSGINPILASTYPVVSSYHSNGSYLRPGFLSNVVADARPSNSLPLLERYSELHRPPSEFNYT</sequence>
<reference evidence="1" key="1">
    <citation type="submission" date="2019-05" db="EMBL/GenBank/DDBJ databases">
        <title>Annotation for the trematode Paragonimus heterotremus.</title>
        <authorList>
            <person name="Choi Y.-J."/>
        </authorList>
    </citation>
    <scope>NUCLEOTIDE SEQUENCE</scope>
    <source>
        <strain evidence="1">LC</strain>
    </source>
</reference>
<dbReference type="AlphaFoldDB" id="A0A8J4WTY0"/>
<dbReference type="OrthoDB" id="6234233at2759"/>
<proteinExistence type="predicted"/>
<evidence type="ECO:0000313" key="1">
    <source>
        <dbReference type="EMBL" id="KAF5396832.1"/>
    </source>
</evidence>
<keyword evidence="2" id="KW-1185">Reference proteome</keyword>
<accession>A0A8J4WTY0</accession>
<organism evidence="1 2">
    <name type="scientific">Paragonimus heterotremus</name>
    <dbReference type="NCBI Taxonomy" id="100268"/>
    <lineage>
        <taxon>Eukaryota</taxon>
        <taxon>Metazoa</taxon>
        <taxon>Spiralia</taxon>
        <taxon>Lophotrochozoa</taxon>
        <taxon>Platyhelminthes</taxon>
        <taxon>Trematoda</taxon>
        <taxon>Digenea</taxon>
        <taxon>Plagiorchiida</taxon>
        <taxon>Troglotremata</taxon>
        <taxon>Troglotrematidae</taxon>
        <taxon>Paragonimus</taxon>
    </lineage>
</organism>
<comment type="caution">
    <text evidence="1">The sequence shown here is derived from an EMBL/GenBank/DDBJ whole genome shotgun (WGS) entry which is preliminary data.</text>
</comment>
<name>A0A8J4WTY0_9TREM</name>
<gene>
    <name evidence="1" type="ORF">PHET_09785</name>
</gene>